<proteinExistence type="inferred from homology"/>
<reference evidence="22 23" key="1">
    <citation type="submission" date="2017-04" db="EMBL/GenBank/DDBJ databases">
        <authorList>
            <person name="Afonso C.L."/>
            <person name="Miller P.J."/>
            <person name="Scott M.A."/>
            <person name="Spackman E."/>
            <person name="Goraichik I."/>
            <person name="Dimitrov K.M."/>
            <person name="Suarez D.L."/>
            <person name="Swayne D.E."/>
        </authorList>
    </citation>
    <scope>NUCLEOTIDE SEQUENCE [LARGE SCALE GENOMIC DNA]</scope>
    <source>
        <strain evidence="22 23">DSM 11270</strain>
    </source>
</reference>
<evidence type="ECO:0000256" key="1">
    <source>
        <dbReference type="ARBA" id="ARBA00001946"/>
    </source>
</evidence>
<feature type="domain" description="Pyruvate kinase barrel" evidence="19">
    <location>
        <begin position="1"/>
        <end position="321"/>
    </location>
</feature>
<dbReference type="EC" id="2.7.1.40" evidence="6 17"/>
<dbReference type="InterPro" id="IPR015795">
    <property type="entry name" value="Pyrv_Knase_C"/>
</dbReference>
<organism evidence="22 23">
    <name type="scientific">Desulfonispora thiosulfatigenes DSM 11270</name>
    <dbReference type="NCBI Taxonomy" id="656914"/>
    <lineage>
        <taxon>Bacteria</taxon>
        <taxon>Bacillati</taxon>
        <taxon>Bacillota</taxon>
        <taxon>Clostridia</taxon>
        <taxon>Eubacteriales</taxon>
        <taxon>Peptococcaceae</taxon>
        <taxon>Desulfonispora</taxon>
    </lineage>
</organism>
<dbReference type="Pfam" id="PF00391">
    <property type="entry name" value="PEP-utilizers"/>
    <property type="match status" value="1"/>
</dbReference>
<dbReference type="InterPro" id="IPR011037">
    <property type="entry name" value="Pyrv_Knase-like_insert_dom_sf"/>
</dbReference>
<dbReference type="InterPro" id="IPR036637">
    <property type="entry name" value="Phosphohistidine_dom_sf"/>
</dbReference>
<dbReference type="SUPFAM" id="SSF52935">
    <property type="entry name" value="PK C-terminal domain-like"/>
    <property type="match status" value="1"/>
</dbReference>
<evidence type="ECO:0000256" key="11">
    <source>
        <dbReference type="ARBA" id="ARBA00022777"/>
    </source>
</evidence>
<evidence type="ECO:0000256" key="17">
    <source>
        <dbReference type="NCBIfam" id="TIGR01064"/>
    </source>
</evidence>
<accession>A0A1W1UPB6</accession>
<evidence type="ECO:0000256" key="10">
    <source>
        <dbReference type="ARBA" id="ARBA00022741"/>
    </source>
</evidence>
<dbReference type="GO" id="GO:0005524">
    <property type="term" value="F:ATP binding"/>
    <property type="evidence" value="ECO:0007669"/>
    <property type="project" value="UniProtKB-KW"/>
</dbReference>
<evidence type="ECO:0000313" key="23">
    <source>
        <dbReference type="Proteomes" id="UP000192731"/>
    </source>
</evidence>
<dbReference type="GO" id="GO:0006950">
    <property type="term" value="P:response to stress"/>
    <property type="evidence" value="ECO:0007669"/>
    <property type="project" value="UniProtKB-ARBA"/>
</dbReference>
<dbReference type="Proteomes" id="UP000192731">
    <property type="component" value="Unassembled WGS sequence"/>
</dbReference>
<evidence type="ECO:0000313" key="22">
    <source>
        <dbReference type="EMBL" id="SMB82978.1"/>
    </source>
</evidence>
<evidence type="ECO:0000256" key="18">
    <source>
        <dbReference type="RuleBase" id="RU000504"/>
    </source>
</evidence>
<keyword evidence="11 18" id="KW-0418">Kinase</keyword>
<comment type="catalytic activity">
    <reaction evidence="18">
        <text>pyruvate + ATP = phosphoenolpyruvate + ADP + H(+)</text>
        <dbReference type="Rhea" id="RHEA:18157"/>
        <dbReference type="ChEBI" id="CHEBI:15361"/>
        <dbReference type="ChEBI" id="CHEBI:15378"/>
        <dbReference type="ChEBI" id="CHEBI:30616"/>
        <dbReference type="ChEBI" id="CHEBI:58702"/>
        <dbReference type="ChEBI" id="CHEBI:456216"/>
        <dbReference type="EC" id="2.7.1.40"/>
    </reaction>
</comment>
<dbReference type="FunFam" id="2.40.33.10:FF:000001">
    <property type="entry name" value="Pyruvate kinase"/>
    <property type="match status" value="1"/>
</dbReference>
<evidence type="ECO:0000256" key="14">
    <source>
        <dbReference type="ARBA" id="ARBA00022958"/>
    </source>
</evidence>
<dbReference type="GO" id="GO:0016301">
    <property type="term" value="F:kinase activity"/>
    <property type="evidence" value="ECO:0007669"/>
    <property type="project" value="UniProtKB-KW"/>
</dbReference>
<dbReference type="AlphaFoldDB" id="A0A1W1UPB6"/>
<dbReference type="STRING" id="656914.SAMN00017405_0992"/>
<evidence type="ECO:0000256" key="2">
    <source>
        <dbReference type="ARBA" id="ARBA00001958"/>
    </source>
</evidence>
<dbReference type="Gene3D" id="3.40.1380.20">
    <property type="entry name" value="Pyruvate kinase, C-terminal domain"/>
    <property type="match status" value="1"/>
</dbReference>
<evidence type="ECO:0000256" key="13">
    <source>
        <dbReference type="ARBA" id="ARBA00022842"/>
    </source>
</evidence>
<feature type="domain" description="Pyruvate kinase C-terminal" evidence="21">
    <location>
        <begin position="355"/>
        <end position="467"/>
    </location>
</feature>
<dbReference type="InterPro" id="IPR015793">
    <property type="entry name" value="Pyrv_Knase_brl"/>
</dbReference>
<evidence type="ECO:0000256" key="9">
    <source>
        <dbReference type="ARBA" id="ARBA00022723"/>
    </source>
</evidence>
<keyword evidence="14" id="KW-0630">Potassium</keyword>
<keyword evidence="9" id="KW-0479">Metal-binding</keyword>
<evidence type="ECO:0000256" key="5">
    <source>
        <dbReference type="ARBA" id="ARBA00008663"/>
    </source>
</evidence>
<keyword evidence="8 18" id="KW-0808">Transferase</keyword>
<dbReference type="NCBIfam" id="TIGR01064">
    <property type="entry name" value="pyruv_kin"/>
    <property type="match status" value="1"/>
</dbReference>
<dbReference type="InterPro" id="IPR040442">
    <property type="entry name" value="Pyrv_kinase-like_dom_sf"/>
</dbReference>
<feature type="domain" description="PEP-utilising enzyme mobile" evidence="20">
    <location>
        <begin position="501"/>
        <end position="572"/>
    </location>
</feature>
<keyword evidence="15 18" id="KW-0324">Glycolysis</keyword>
<dbReference type="GO" id="GO:0000287">
    <property type="term" value="F:magnesium ion binding"/>
    <property type="evidence" value="ECO:0007669"/>
    <property type="project" value="UniProtKB-UniRule"/>
</dbReference>
<evidence type="ECO:0000256" key="4">
    <source>
        <dbReference type="ARBA" id="ARBA00006237"/>
    </source>
</evidence>
<dbReference type="GO" id="GO:0030955">
    <property type="term" value="F:potassium ion binding"/>
    <property type="evidence" value="ECO:0007669"/>
    <property type="project" value="UniProtKB-UniRule"/>
</dbReference>
<dbReference type="EMBL" id="FWWT01000008">
    <property type="protein sequence ID" value="SMB82978.1"/>
    <property type="molecule type" value="Genomic_DNA"/>
</dbReference>
<dbReference type="RefSeq" id="WP_084052238.1">
    <property type="nucleotide sequence ID" value="NZ_FWWT01000008.1"/>
</dbReference>
<dbReference type="PANTHER" id="PTHR11817">
    <property type="entry name" value="PYRUVATE KINASE"/>
    <property type="match status" value="1"/>
</dbReference>
<dbReference type="InterPro" id="IPR015806">
    <property type="entry name" value="Pyrv_Knase_insert_dom_sf"/>
</dbReference>
<evidence type="ECO:0000259" key="21">
    <source>
        <dbReference type="Pfam" id="PF02887"/>
    </source>
</evidence>
<keyword evidence="23" id="KW-1185">Reference proteome</keyword>
<dbReference type="InterPro" id="IPR015813">
    <property type="entry name" value="Pyrv/PenolPyrv_kinase-like_dom"/>
</dbReference>
<dbReference type="InterPro" id="IPR008279">
    <property type="entry name" value="PEP-util_enz_mobile_dom"/>
</dbReference>
<keyword evidence="13 18" id="KW-0460">Magnesium</keyword>
<dbReference type="GO" id="GO:0004743">
    <property type="term" value="F:pyruvate kinase activity"/>
    <property type="evidence" value="ECO:0007669"/>
    <property type="project" value="UniProtKB-UniRule"/>
</dbReference>
<dbReference type="InterPro" id="IPR018209">
    <property type="entry name" value="Pyrv_Knase_AS"/>
</dbReference>
<name>A0A1W1UPB6_DESTI</name>
<dbReference type="Pfam" id="PF00224">
    <property type="entry name" value="PK"/>
    <property type="match status" value="1"/>
</dbReference>
<evidence type="ECO:0000256" key="7">
    <source>
        <dbReference type="ARBA" id="ARBA00018587"/>
    </source>
</evidence>
<dbReference type="InterPro" id="IPR001697">
    <property type="entry name" value="Pyr_Knase"/>
</dbReference>
<dbReference type="PRINTS" id="PR01050">
    <property type="entry name" value="PYRUVTKNASE"/>
</dbReference>
<comment type="pathway">
    <text evidence="3 18">Carbohydrate degradation; glycolysis; pyruvate from D-glyceraldehyde 3-phosphate: step 5/5.</text>
</comment>
<comment type="similarity">
    <text evidence="4">In the C-terminal section; belongs to the PEP-utilizing enzyme family.</text>
</comment>
<dbReference type="Gene3D" id="3.20.20.60">
    <property type="entry name" value="Phosphoenolpyruvate-binding domains"/>
    <property type="match status" value="1"/>
</dbReference>
<comment type="cofactor">
    <cofactor evidence="2">
        <name>K(+)</name>
        <dbReference type="ChEBI" id="CHEBI:29103"/>
    </cofactor>
</comment>
<dbReference type="Gene3D" id="2.40.33.10">
    <property type="entry name" value="PK beta-barrel domain-like"/>
    <property type="match status" value="1"/>
</dbReference>
<evidence type="ECO:0000256" key="16">
    <source>
        <dbReference type="ARBA" id="ARBA00023317"/>
    </source>
</evidence>
<comment type="similarity">
    <text evidence="5 18">Belongs to the pyruvate kinase family.</text>
</comment>
<dbReference type="SUPFAM" id="SSF51621">
    <property type="entry name" value="Phosphoenolpyruvate/pyruvate domain"/>
    <property type="match status" value="1"/>
</dbReference>
<dbReference type="Gene3D" id="3.50.30.10">
    <property type="entry name" value="Phosphohistidine domain"/>
    <property type="match status" value="1"/>
</dbReference>
<dbReference type="OrthoDB" id="9812123at2"/>
<dbReference type="Pfam" id="PF02887">
    <property type="entry name" value="PK_C"/>
    <property type="match status" value="1"/>
</dbReference>
<evidence type="ECO:0000259" key="20">
    <source>
        <dbReference type="Pfam" id="PF00391"/>
    </source>
</evidence>
<keyword evidence="10" id="KW-0547">Nucleotide-binding</keyword>
<evidence type="ECO:0000256" key="8">
    <source>
        <dbReference type="ARBA" id="ARBA00022679"/>
    </source>
</evidence>
<keyword evidence="16 22" id="KW-0670">Pyruvate</keyword>
<evidence type="ECO:0000256" key="15">
    <source>
        <dbReference type="ARBA" id="ARBA00023152"/>
    </source>
</evidence>
<dbReference type="SUPFAM" id="SSF50800">
    <property type="entry name" value="PK beta-barrel domain-like"/>
    <property type="match status" value="1"/>
</dbReference>
<evidence type="ECO:0000256" key="12">
    <source>
        <dbReference type="ARBA" id="ARBA00022840"/>
    </source>
</evidence>
<dbReference type="PROSITE" id="PS00110">
    <property type="entry name" value="PYRUVATE_KINASE"/>
    <property type="match status" value="1"/>
</dbReference>
<evidence type="ECO:0000256" key="6">
    <source>
        <dbReference type="ARBA" id="ARBA00012142"/>
    </source>
</evidence>
<dbReference type="NCBIfam" id="NF004978">
    <property type="entry name" value="PRK06354.1"/>
    <property type="match status" value="1"/>
</dbReference>
<dbReference type="InterPro" id="IPR036918">
    <property type="entry name" value="Pyrv_Knase_C_sf"/>
</dbReference>
<protein>
    <recommendedName>
        <fullName evidence="7 17">Pyruvate kinase</fullName>
        <ecNumber evidence="6 17">2.7.1.40</ecNumber>
    </recommendedName>
</protein>
<dbReference type="UniPathway" id="UPA00109">
    <property type="reaction ID" value="UER00188"/>
</dbReference>
<sequence length="582" mass="62805">MKKTKIVCTIGPASQSVETLVELINNGMNVARLNFSHGNYEEHAERIGAIAKAVEITKKPIGIMLDTKGPEIRIGLIKDGKANLIAGNEITLTTDEIEGDESRIFVNYAGLPQDVKPGNQILLDDGIISLEVLNVEKSEIKCKILNSGEISNRKGVNVPDVRINLPSITEKDIADIKFGIKYGVDFISASFIRNAQDVLAIKKILEEENADIDIISKIENRQGVDNIDEILEVSEGIMVARGDLGVEIPTEEVPIIQKILIKKCNKLGKPVITATQMLDSMMRNPRPTRAEASDVANAIFDGTDAIMLSGETAAGKYPVISLQTMTRIAEKTESAINYDDHHRFKEIKTRKTTTDAISHATCSTARDLRAAAIITVTKTGFTARMISKYRPKATIVANTPCMRALTKLSIVWGVNPIYTDEANGTDKMIEQAIDTTLEAGFINNGDLVVVTAGVPVGLAGTTNILKVEVVGQIVALGTGIGYNSVVGKARIVNNLEDAKQLEEGEILVTFGTTAEMVPYMKKAAAVITEEAGITSHAAIVGLNIGVSVIVGIKDARNKFKNGEIFTLDVNRGAVYRGIANVI</sequence>
<dbReference type="FunFam" id="3.20.20.60:FF:000001">
    <property type="entry name" value="Pyruvate kinase"/>
    <property type="match status" value="1"/>
</dbReference>
<comment type="cofactor">
    <cofactor evidence="1">
        <name>Mg(2+)</name>
        <dbReference type="ChEBI" id="CHEBI:18420"/>
    </cofactor>
</comment>
<gene>
    <name evidence="22" type="ORF">SAMN00017405_0992</name>
</gene>
<keyword evidence="12" id="KW-0067">ATP-binding</keyword>
<dbReference type="NCBIfam" id="NF004491">
    <property type="entry name" value="PRK05826.1"/>
    <property type="match status" value="1"/>
</dbReference>
<evidence type="ECO:0000259" key="19">
    <source>
        <dbReference type="Pfam" id="PF00224"/>
    </source>
</evidence>
<evidence type="ECO:0000256" key="3">
    <source>
        <dbReference type="ARBA" id="ARBA00004997"/>
    </source>
</evidence>
<dbReference type="SUPFAM" id="SSF52009">
    <property type="entry name" value="Phosphohistidine domain"/>
    <property type="match status" value="1"/>
</dbReference>